<dbReference type="STRING" id="1214573.A0A0G2HPW3"/>
<feature type="region of interest" description="Disordered" evidence="1">
    <location>
        <begin position="16"/>
        <end position="39"/>
    </location>
</feature>
<dbReference type="Proteomes" id="UP000034680">
    <property type="component" value="Unassembled WGS sequence"/>
</dbReference>
<comment type="caution">
    <text evidence="2">The sequence shown here is derived from an EMBL/GenBank/DDBJ whole genome shotgun (WGS) entry which is preliminary data.</text>
</comment>
<accession>A0A0G2HPW3</accession>
<protein>
    <submittedName>
        <fullName evidence="2">Putative beta-glucosidase a</fullName>
    </submittedName>
</protein>
<evidence type="ECO:0000313" key="2">
    <source>
        <dbReference type="EMBL" id="KKY30250.1"/>
    </source>
</evidence>
<dbReference type="SUPFAM" id="SSF51445">
    <property type="entry name" value="(Trans)glycosidases"/>
    <property type="match status" value="1"/>
</dbReference>
<dbReference type="AlphaFoldDB" id="A0A0G2HPW3"/>
<sequence length="100" mass="10420">MSNKLGRISTKISNALAHPLDPSNPNDYPEVVRNTSGVDLPAPIDNQTAYVNGTGDFYALDAYTPQFASPATGGIADCAANTSDPFFPTCATLSNAQLNG</sequence>
<evidence type="ECO:0000313" key="3">
    <source>
        <dbReference type="Proteomes" id="UP000034680"/>
    </source>
</evidence>
<organism evidence="2 3">
    <name type="scientific">Diaporthe ampelina</name>
    <dbReference type="NCBI Taxonomy" id="1214573"/>
    <lineage>
        <taxon>Eukaryota</taxon>
        <taxon>Fungi</taxon>
        <taxon>Dikarya</taxon>
        <taxon>Ascomycota</taxon>
        <taxon>Pezizomycotina</taxon>
        <taxon>Sordariomycetes</taxon>
        <taxon>Sordariomycetidae</taxon>
        <taxon>Diaporthales</taxon>
        <taxon>Diaporthaceae</taxon>
        <taxon>Diaporthe</taxon>
    </lineage>
</organism>
<proteinExistence type="predicted"/>
<dbReference type="OrthoDB" id="65569at2759"/>
<reference evidence="2 3" key="2">
    <citation type="submission" date="2015-05" db="EMBL/GenBank/DDBJ databases">
        <authorList>
            <person name="Morales-Cruz A."/>
            <person name="Amrine K.C."/>
            <person name="Cantu D."/>
        </authorList>
    </citation>
    <scope>NUCLEOTIDE SEQUENCE [LARGE SCALE GENOMIC DNA]</scope>
    <source>
        <strain evidence="2">DA912</strain>
    </source>
</reference>
<reference evidence="2 3" key="1">
    <citation type="submission" date="2015-05" db="EMBL/GenBank/DDBJ databases">
        <title>Distinctive expansion of gene families associated with plant cell wall degradation and secondary metabolism in the genomes of grapevine trunk pathogens.</title>
        <authorList>
            <person name="Lawrence D.P."/>
            <person name="Travadon R."/>
            <person name="Rolshausen P.E."/>
            <person name="Baumgartner K."/>
        </authorList>
    </citation>
    <scope>NUCLEOTIDE SEQUENCE [LARGE SCALE GENOMIC DNA]</scope>
    <source>
        <strain evidence="2">DA912</strain>
    </source>
</reference>
<evidence type="ECO:0000256" key="1">
    <source>
        <dbReference type="SAM" id="MobiDB-lite"/>
    </source>
</evidence>
<keyword evidence="3" id="KW-1185">Reference proteome</keyword>
<dbReference type="InterPro" id="IPR017853">
    <property type="entry name" value="GH"/>
</dbReference>
<name>A0A0G2HPW3_9PEZI</name>
<dbReference type="EMBL" id="LCUC01000512">
    <property type="protein sequence ID" value="KKY30250.1"/>
    <property type="molecule type" value="Genomic_DNA"/>
</dbReference>
<gene>
    <name evidence="2" type="ORF">UCDDA912_g09823</name>
</gene>